<dbReference type="CDD" id="cd00156">
    <property type="entry name" value="REC"/>
    <property type="match status" value="1"/>
</dbReference>
<gene>
    <name evidence="11" type="ORF">ACFSBJ_01170</name>
</gene>
<dbReference type="PROSITE" id="PS50109">
    <property type="entry name" value="HIS_KIN"/>
    <property type="match status" value="1"/>
</dbReference>
<feature type="domain" description="Histidine kinase" evidence="7">
    <location>
        <begin position="558"/>
        <end position="764"/>
    </location>
</feature>
<dbReference type="PANTHER" id="PTHR43711">
    <property type="entry name" value="TWO-COMPONENT HISTIDINE KINASE"/>
    <property type="match status" value="1"/>
</dbReference>
<dbReference type="PROSITE" id="PS50110">
    <property type="entry name" value="RESPONSE_REGULATORY"/>
    <property type="match status" value="1"/>
</dbReference>
<evidence type="ECO:0000256" key="3">
    <source>
        <dbReference type="ARBA" id="ARBA00022679"/>
    </source>
</evidence>
<evidence type="ECO:0000313" key="11">
    <source>
        <dbReference type="EMBL" id="MFD1632361.1"/>
    </source>
</evidence>
<dbReference type="SMART" id="SM00091">
    <property type="entry name" value="PAS"/>
    <property type="match status" value="2"/>
</dbReference>
<dbReference type="PRINTS" id="PR00344">
    <property type="entry name" value="BCTRLSENSOR"/>
</dbReference>
<dbReference type="InterPro" id="IPR013656">
    <property type="entry name" value="PAS_4"/>
</dbReference>
<keyword evidence="3" id="KW-0808">Transferase</keyword>
<dbReference type="SUPFAM" id="SSF52172">
    <property type="entry name" value="CheY-like"/>
    <property type="match status" value="1"/>
</dbReference>
<dbReference type="SMART" id="SM00086">
    <property type="entry name" value="PAC"/>
    <property type="match status" value="2"/>
</dbReference>
<feature type="domain" description="Response regulatory" evidence="8">
    <location>
        <begin position="6"/>
        <end position="119"/>
    </location>
</feature>
<dbReference type="Gene3D" id="3.40.50.2300">
    <property type="match status" value="1"/>
</dbReference>
<dbReference type="Pfam" id="PF08448">
    <property type="entry name" value="PAS_4"/>
    <property type="match status" value="1"/>
</dbReference>
<feature type="domain" description="PAC" evidence="10">
    <location>
        <begin position="379"/>
        <end position="431"/>
    </location>
</feature>
<dbReference type="Proteomes" id="UP001597075">
    <property type="component" value="Unassembled WGS sequence"/>
</dbReference>
<dbReference type="SUPFAM" id="SSF55785">
    <property type="entry name" value="PYP-like sensor domain (PAS domain)"/>
    <property type="match status" value="2"/>
</dbReference>
<dbReference type="EC" id="2.7.13.3" evidence="2"/>
<proteinExistence type="predicted"/>
<dbReference type="InterPro" id="IPR003018">
    <property type="entry name" value="GAF"/>
</dbReference>
<dbReference type="InterPro" id="IPR011006">
    <property type="entry name" value="CheY-like_superfamily"/>
</dbReference>
<dbReference type="RefSeq" id="WP_256406341.1">
    <property type="nucleotide sequence ID" value="NZ_CP187151.1"/>
</dbReference>
<dbReference type="SMART" id="SM00448">
    <property type="entry name" value="REC"/>
    <property type="match status" value="1"/>
</dbReference>
<keyword evidence="4" id="KW-0418">Kinase</keyword>
<evidence type="ECO:0000259" key="8">
    <source>
        <dbReference type="PROSITE" id="PS50110"/>
    </source>
</evidence>
<dbReference type="Pfam" id="PF00072">
    <property type="entry name" value="Response_reg"/>
    <property type="match status" value="1"/>
</dbReference>
<evidence type="ECO:0000256" key="5">
    <source>
        <dbReference type="ARBA" id="ARBA00023012"/>
    </source>
</evidence>
<dbReference type="Gene3D" id="3.30.565.10">
    <property type="entry name" value="Histidine kinase-like ATPase, C-terminal domain"/>
    <property type="match status" value="1"/>
</dbReference>
<evidence type="ECO:0000256" key="6">
    <source>
        <dbReference type="PROSITE-ProRule" id="PRU00169"/>
    </source>
</evidence>
<dbReference type="InterPro" id="IPR029016">
    <property type="entry name" value="GAF-like_dom_sf"/>
</dbReference>
<dbReference type="InterPro" id="IPR036890">
    <property type="entry name" value="HATPase_C_sf"/>
</dbReference>
<evidence type="ECO:0000256" key="1">
    <source>
        <dbReference type="ARBA" id="ARBA00000085"/>
    </source>
</evidence>
<evidence type="ECO:0000259" key="9">
    <source>
        <dbReference type="PROSITE" id="PS50112"/>
    </source>
</evidence>
<dbReference type="GO" id="GO:0000160">
    <property type="term" value="P:phosphorelay signal transduction system"/>
    <property type="evidence" value="ECO:0007669"/>
    <property type="project" value="UniProtKB-KW"/>
</dbReference>
<dbReference type="SUPFAM" id="SSF55874">
    <property type="entry name" value="ATPase domain of HSP90 chaperone/DNA topoisomerase II/histidine kinase"/>
    <property type="match status" value="1"/>
</dbReference>
<evidence type="ECO:0000313" key="12">
    <source>
        <dbReference type="Proteomes" id="UP001597075"/>
    </source>
</evidence>
<dbReference type="Gene3D" id="3.30.450.40">
    <property type="match status" value="1"/>
</dbReference>
<dbReference type="InterPro" id="IPR000700">
    <property type="entry name" value="PAS-assoc_C"/>
</dbReference>
<name>A0ABD6CWF3_9EURY</name>
<dbReference type="Gene3D" id="3.30.450.20">
    <property type="entry name" value="PAS domain"/>
    <property type="match status" value="2"/>
</dbReference>
<dbReference type="GO" id="GO:0004673">
    <property type="term" value="F:protein histidine kinase activity"/>
    <property type="evidence" value="ECO:0007669"/>
    <property type="project" value="UniProtKB-EC"/>
</dbReference>
<dbReference type="SMART" id="SM00065">
    <property type="entry name" value="GAF"/>
    <property type="match status" value="1"/>
</dbReference>
<dbReference type="Pfam" id="PF13185">
    <property type="entry name" value="GAF_2"/>
    <property type="match status" value="1"/>
</dbReference>
<comment type="caution">
    <text evidence="6">Lacks conserved residue(s) required for the propagation of feature annotation.</text>
</comment>
<dbReference type="InterPro" id="IPR005467">
    <property type="entry name" value="His_kinase_dom"/>
</dbReference>
<dbReference type="AlphaFoldDB" id="A0ABD6CWF3"/>
<dbReference type="SUPFAM" id="SSF55781">
    <property type="entry name" value="GAF domain-like"/>
    <property type="match status" value="1"/>
</dbReference>
<dbReference type="InterPro" id="IPR004358">
    <property type="entry name" value="Sig_transdc_His_kin-like_C"/>
</dbReference>
<dbReference type="Pfam" id="PF13426">
    <property type="entry name" value="PAS_9"/>
    <property type="match status" value="1"/>
</dbReference>
<dbReference type="InterPro" id="IPR001789">
    <property type="entry name" value="Sig_transdc_resp-reg_receiver"/>
</dbReference>
<dbReference type="PANTHER" id="PTHR43711:SF1">
    <property type="entry name" value="HISTIDINE KINASE 1"/>
    <property type="match status" value="1"/>
</dbReference>
<keyword evidence="12" id="KW-1185">Reference proteome</keyword>
<dbReference type="CDD" id="cd00130">
    <property type="entry name" value="PAS"/>
    <property type="match status" value="2"/>
</dbReference>
<evidence type="ECO:0000256" key="2">
    <source>
        <dbReference type="ARBA" id="ARBA00012438"/>
    </source>
</evidence>
<dbReference type="InterPro" id="IPR003594">
    <property type="entry name" value="HATPase_dom"/>
</dbReference>
<dbReference type="PROSITE" id="PS50112">
    <property type="entry name" value="PAS"/>
    <property type="match status" value="1"/>
</dbReference>
<sequence length="764" mass="82861">MSNRGQVLCVEGKAQSGMATALAAAADFEVRSASTVAAALERLSERSADCVVSGADLPDGDGFDLFDAVRTVDPDVPVVLHPAAGSEALAAEAVRSGVTDYVPGDAGSDRLAARVTAAVEGSRTAGLNRGPAQVVDLVRSVQSKLVRARTPDAVDRGVCEALVGADPYVFAWIGDHDEASGKVVPRASAGIEIGYLDDIAVRADDGELAEGPTGQAVRTHELQVVQSIPSEPGYEPWRGDATERRYRSSAAIPLVHEGTLYGVLNVYADRTGAFDPAETALLGDLGDNIAQALHRVRLRERYEAQYRDLFEEAPVMIVLTDDSPTGPVVKDCNRRFAAKIGWTREELQGRPVADLYTDAAATKLLEEGGYERALAGEFVTAERTLRTRTGEVLETLLQATPRRNAEGEIVGTHALYVDMTERKRARQVIDQAEAMEASMDGMAILDGDEYVYANRAHADIYGYDSPEALVGSSWRINYDDAGIEQFESSVLPSVEAGAEWRGEATGVRADGSRFPQELSLSPLSDGRYICVVRDITERHRYEERLERQRDNLEILNQVVRHDIRNDLQVVLGYAESIRRFVEDERLDHVEQVVRNARDAVEITETAGDVAEVMLTADTETAPVGIRRPLIDQIEESRAAYADAVVTTEGSIPDATVRADDMLGSVFRNLLTNAIEHNDAAVCEVTVAARRTDDRITVRIADNGPGIPDERKEAIFEEGEAGLDGGTGLGLYLVETLVDRYGGDIRVEDNHPTGAVFAVEFPIVE</sequence>
<dbReference type="CDD" id="cd00075">
    <property type="entry name" value="HATPase"/>
    <property type="match status" value="1"/>
</dbReference>
<evidence type="ECO:0000259" key="7">
    <source>
        <dbReference type="PROSITE" id="PS50109"/>
    </source>
</evidence>
<comment type="caution">
    <text evidence="11">The sequence shown here is derived from an EMBL/GenBank/DDBJ whole genome shotgun (WGS) entry which is preliminary data.</text>
</comment>
<evidence type="ECO:0000259" key="10">
    <source>
        <dbReference type="PROSITE" id="PS50113"/>
    </source>
</evidence>
<dbReference type="Pfam" id="PF02518">
    <property type="entry name" value="HATPase_c"/>
    <property type="match status" value="1"/>
</dbReference>
<dbReference type="InterPro" id="IPR035965">
    <property type="entry name" value="PAS-like_dom_sf"/>
</dbReference>
<reference evidence="11 12" key="1">
    <citation type="journal article" date="2019" name="Int. J. Syst. Evol. Microbiol.">
        <title>The Global Catalogue of Microorganisms (GCM) 10K type strain sequencing project: providing services to taxonomists for standard genome sequencing and annotation.</title>
        <authorList>
            <consortium name="The Broad Institute Genomics Platform"/>
            <consortium name="The Broad Institute Genome Sequencing Center for Infectious Disease"/>
            <person name="Wu L."/>
            <person name="Ma J."/>
        </authorList>
    </citation>
    <scope>NUCLEOTIDE SEQUENCE [LARGE SCALE GENOMIC DNA]</scope>
    <source>
        <strain evidence="11 12">CGMCC 1.10594</strain>
    </source>
</reference>
<dbReference type="InterPro" id="IPR050736">
    <property type="entry name" value="Sensor_HK_Regulatory"/>
</dbReference>
<comment type="catalytic activity">
    <reaction evidence="1">
        <text>ATP + protein L-histidine = ADP + protein N-phospho-L-histidine.</text>
        <dbReference type="EC" id="2.7.13.3"/>
    </reaction>
</comment>
<evidence type="ECO:0000256" key="4">
    <source>
        <dbReference type="ARBA" id="ARBA00022777"/>
    </source>
</evidence>
<dbReference type="InterPro" id="IPR001610">
    <property type="entry name" value="PAC"/>
</dbReference>
<protein>
    <recommendedName>
        <fullName evidence="2">histidine kinase</fullName>
        <ecNumber evidence="2">2.7.13.3</ecNumber>
    </recommendedName>
</protein>
<dbReference type="NCBIfam" id="TIGR00229">
    <property type="entry name" value="sensory_box"/>
    <property type="match status" value="2"/>
</dbReference>
<keyword evidence="5" id="KW-0902">Two-component regulatory system</keyword>
<organism evidence="11 12">
    <name type="scientific">Haloplanus ruber</name>
    <dbReference type="NCBI Taxonomy" id="869892"/>
    <lineage>
        <taxon>Archaea</taxon>
        <taxon>Methanobacteriati</taxon>
        <taxon>Methanobacteriota</taxon>
        <taxon>Stenosarchaea group</taxon>
        <taxon>Halobacteria</taxon>
        <taxon>Halobacteriales</taxon>
        <taxon>Haloferacaceae</taxon>
        <taxon>Haloplanus</taxon>
    </lineage>
</organism>
<dbReference type="InterPro" id="IPR000014">
    <property type="entry name" value="PAS"/>
</dbReference>
<accession>A0ABD6CWF3</accession>
<dbReference type="SMART" id="SM00387">
    <property type="entry name" value="HATPase_c"/>
    <property type="match status" value="1"/>
</dbReference>
<feature type="domain" description="PAS" evidence="9">
    <location>
        <begin position="302"/>
        <end position="377"/>
    </location>
</feature>
<dbReference type="EMBL" id="JBHUDL010000004">
    <property type="protein sequence ID" value="MFD1632361.1"/>
    <property type="molecule type" value="Genomic_DNA"/>
</dbReference>
<dbReference type="PROSITE" id="PS50113">
    <property type="entry name" value="PAC"/>
    <property type="match status" value="1"/>
</dbReference>